<sequence length="259" mass="28724">MSLNERQQHILNWVQQCDLLRVEDIVERFGVSSQTIRKDLNQLAERHLVRRQHGGVAPVSTAENLPFANRQFMNSEAKQAIAAGVAEHIPNGASVFLGIGTTVEFVAKALLQHQDLQVFTNNLTVATIFAQNPSATVRVTAGRMRHRHCDLVGTEALESMRKYVFDYGVLGCGGLHEIYGILDFDPDEANVSRTLVEQSRHVLLVADQHKWGRKASARVAELNAAETLFTDAIPPNLMTYLTQEGVKVEICQPQASKEG</sequence>
<dbReference type="PANTHER" id="PTHR30363:SF4">
    <property type="entry name" value="GLYCEROL-3-PHOSPHATE REGULON REPRESSOR"/>
    <property type="match status" value="1"/>
</dbReference>
<evidence type="ECO:0000256" key="3">
    <source>
        <dbReference type="ARBA" id="ARBA00023125"/>
    </source>
</evidence>
<gene>
    <name evidence="6" type="ORF">ACFQ45_05070</name>
</gene>
<dbReference type="InterPro" id="IPR018356">
    <property type="entry name" value="Tscrpt_reg_HTH_DeoR_CS"/>
</dbReference>
<dbReference type="InterPro" id="IPR037171">
    <property type="entry name" value="NagB/RpiA_transferase-like"/>
</dbReference>
<dbReference type="GO" id="GO:0003677">
    <property type="term" value="F:DNA binding"/>
    <property type="evidence" value="ECO:0007669"/>
    <property type="project" value="UniProtKB-KW"/>
</dbReference>
<keyword evidence="1" id="KW-0678">Repressor</keyword>
<dbReference type="Proteomes" id="UP001597059">
    <property type="component" value="Unassembled WGS sequence"/>
</dbReference>
<dbReference type="InterPro" id="IPR036390">
    <property type="entry name" value="WH_DNA-bd_sf"/>
</dbReference>
<dbReference type="SUPFAM" id="SSF46785">
    <property type="entry name" value="Winged helix' DNA-binding domain"/>
    <property type="match status" value="1"/>
</dbReference>
<evidence type="ECO:0000256" key="2">
    <source>
        <dbReference type="ARBA" id="ARBA00023015"/>
    </source>
</evidence>
<dbReference type="RefSeq" id="WP_377365897.1">
    <property type="nucleotide sequence ID" value="NZ_JBHTMN010000006.1"/>
</dbReference>
<feature type="domain" description="HTH deoR-type" evidence="5">
    <location>
        <begin position="3"/>
        <end position="58"/>
    </location>
</feature>
<accession>A0ABW4AYF8</accession>
<dbReference type="EMBL" id="JBHTMN010000006">
    <property type="protein sequence ID" value="MFD1382722.1"/>
    <property type="molecule type" value="Genomic_DNA"/>
</dbReference>
<dbReference type="InterPro" id="IPR001034">
    <property type="entry name" value="DeoR_HTH"/>
</dbReference>
<evidence type="ECO:0000256" key="4">
    <source>
        <dbReference type="ARBA" id="ARBA00023163"/>
    </source>
</evidence>
<evidence type="ECO:0000259" key="5">
    <source>
        <dbReference type="PROSITE" id="PS51000"/>
    </source>
</evidence>
<dbReference type="Pfam" id="PF08220">
    <property type="entry name" value="HTH_DeoR"/>
    <property type="match status" value="1"/>
</dbReference>
<reference evidence="7" key="1">
    <citation type="journal article" date="2019" name="Int. J. Syst. Evol. Microbiol.">
        <title>The Global Catalogue of Microorganisms (GCM) 10K type strain sequencing project: providing services to taxonomists for standard genome sequencing and annotation.</title>
        <authorList>
            <consortium name="The Broad Institute Genomics Platform"/>
            <consortium name="The Broad Institute Genome Sequencing Center for Infectious Disease"/>
            <person name="Wu L."/>
            <person name="Ma J."/>
        </authorList>
    </citation>
    <scope>NUCLEOTIDE SEQUENCE [LARGE SCALE GENOMIC DNA]</scope>
    <source>
        <strain evidence="7">JCM 30774</strain>
    </source>
</reference>
<name>A0ABW4AYF8_9GAMM</name>
<dbReference type="InterPro" id="IPR036388">
    <property type="entry name" value="WH-like_DNA-bd_sf"/>
</dbReference>
<organism evidence="6 7">
    <name type="scientific">Rhodanobacter aciditrophus</name>
    <dbReference type="NCBI Taxonomy" id="1623218"/>
    <lineage>
        <taxon>Bacteria</taxon>
        <taxon>Pseudomonadati</taxon>
        <taxon>Pseudomonadota</taxon>
        <taxon>Gammaproteobacteria</taxon>
        <taxon>Lysobacterales</taxon>
        <taxon>Rhodanobacteraceae</taxon>
        <taxon>Rhodanobacter</taxon>
    </lineage>
</organism>
<dbReference type="SUPFAM" id="SSF100950">
    <property type="entry name" value="NagB/RpiA/CoA transferase-like"/>
    <property type="match status" value="1"/>
</dbReference>
<keyword evidence="7" id="KW-1185">Reference proteome</keyword>
<dbReference type="InterPro" id="IPR014036">
    <property type="entry name" value="DeoR-like_C"/>
</dbReference>
<dbReference type="PROSITE" id="PS51000">
    <property type="entry name" value="HTH_DEOR_2"/>
    <property type="match status" value="1"/>
</dbReference>
<dbReference type="PROSITE" id="PS00894">
    <property type="entry name" value="HTH_DEOR_1"/>
    <property type="match status" value="1"/>
</dbReference>
<dbReference type="Gene3D" id="1.10.10.10">
    <property type="entry name" value="Winged helix-like DNA-binding domain superfamily/Winged helix DNA-binding domain"/>
    <property type="match status" value="1"/>
</dbReference>
<dbReference type="PANTHER" id="PTHR30363">
    <property type="entry name" value="HTH-TYPE TRANSCRIPTIONAL REGULATOR SRLR-RELATED"/>
    <property type="match status" value="1"/>
</dbReference>
<dbReference type="Pfam" id="PF00455">
    <property type="entry name" value="DeoRC"/>
    <property type="match status" value="1"/>
</dbReference>
<keyword evidence="3 6" id="KW-0238">DNA-binding</keyword>
<dbReference type="Gene3D" id="3.30.750.70">
    <property type="entry name" value="4-hydroxybutyrate coenzyme like domains"/>
    <property type="match status" value="1"/>
</dbReference>
<dbReference type="PRINTS" id="PR00037">
    <property type="entry name" value="HTHLACR"/>
</dbReference>
<evidence type="ECO:0000313" key="7">
    <source>
        <dbReference type="Proteomes" id="UP001597059"/>
    </source>
</evidence>
<dbReference type="SMART" id="SM00420">
    <property type="entry name" value="HTH_DEOR"/>
    <property type="match status" value="1"/>
</dbReference>
<dbReference type="InterPro" id="IPR050313">
    <property type="entry name" value="Carb_Metab_HTH_regulators"/>
</dbReference>
<evidence type="ECO:0000256" key="1">
    <source>
        <dbReference type="ARBA" id="ARBA00022491"/>
    </source>
</evidence>
<proteinExistence type="predicted"/>
<comment type="caution">
    <text evidence="6">The sequence shown here is derived from an EMBL/GenBank/DDBJ whole genome shotgun (WGS) entry which is preliminary data.</text>
</comment>
<keyword evidence="2" id="KW-0805">Transcription regulation</keyword>
<protein>
    <submittedName>
        <fullName evidence="6">DeoR/GlpR family DNA-binding transcription regulator</fullName>
    </submittedName>
</protein>
<evidence type="ECO:0000313" key="6">
    <source>
        <dbReference type="EMBL" id="MFD1382722.1"/>
    </source>
</evidence>
<keyword evidence="4" id="KW-0804">Transcription</keyword>
<dbReference type="SMART" id="SM01134">
    <property type="entry name" value="DeoRC"/>
    <property type="match status" value="1"/>
</dbReference>